<dbReference type="Pfam" id="PF02518">
    <property type="entry name" value="HATPase_c"/>
    <property type="match status" value="1"/>
</dbReference>
<dbReference type="Gene3D" id="3.30.565.10">
    <property type="entry name" value="Histidine kinase-like ATPase, C-terminal domain"/>
    <property type="match status" value="1"/>
</dbReference>
<evidence type="ECO:0000256" key="3">
    <source>
        <dbReference type="ARBA" id="ARBA00022475"/>
    </source>
</evidence>
<keyword evidence="17" id="KW-1185">Reference proteome</keyword>
<evidence type="ECO:0000256" key="1">
    <source>
        <dbReference type="ARBA" id="ARBA00000085"/>
    </source>
</evidence>
<protein>
    <recommendedName>
        <fullName evidence="13">Sensor histidine kinase</fullName>
        <ecNumber evidence="13">2.7.13.3</ecNumber>
    </recommendedName>
</protein>
<keyword evidence="8 13" id="KW-0418">Kinase</keyword>
<evidence type="ECO:0000313" key="16">
    <source>
        <dbReference type="EMBL" id="ASV66536.1"/>
    </source>
</evidence>
<comment type="catalytic activity">
    <reaction evidence="1 13">
        <text>ATP + protein L-histidine = ADP + protein N-phospho-L-histidine.</text>
        <dbReference type="EC" id="2.7.13.3"/>
    </reaction>
</comment>
<dbReference type="PANTHER" id="PTHR24421">
    <property type="entry name" value="NITRATE/NITRITE SENSOR PROTEIN NARX-RELATED"/>
    <property type="match status" value="1"/>
</dbReference>
<reference evidence="16 17" key="1">
    <citation type="submission" date="2017-08" db="EMBL/GenBank/DDBJ databases">
        <title>Complete Genome Sequence of Bacillus kochii Oregon-R-modENCODE STRAIN BDGP4, isolated from Drosophila melanogaster gut.</title>
        <authorList>
            <person name="Wan K.H."/>
            <person name="Yu C."/>
            <person name="Park S."/>
            <person name="Hammonds A.S."/>
            <person name="Booth B.W."/>
            <person name="Celniker S.E."/>
        </authorList>
    </citation>
    <scope>NUCLEOTIDE SEQUENCE [LARGE SCALE GENOMIC DNA]</scope>
    <source>
        <strain evidence="16 17">BDGP4</strain>
    </source>
</reference>
<dbReference type="AlphaFoldDB" id="A0A248TEE5"/>
<gene>
    <name evidence="16" type="ORF">CKF48_03875</name>
</gene>
<dbReference type="InterPro" id="IPR003594">
    <property type="entry name" value="HATPase_dom"/>
</dbReference>
<feature type="domain" description="Histidine kinase/HSP90-like ATPase" evidence="15">
    <location>
        <begin position="247"/>
        <end position="340"/>
    </location>
</feature>
<keyword evidence="9 13" id="KW-0067">ATP-binding</keyword>
<comment type="subcellular location">
    <subcellularLocation>
        <location evidence="2 13">Cell membrane</location>
        <topology evidence="2 13">Multi-pass membrane protein</topology>
    </subcellularLocation>
</comment>
<dbReference type="GO" id="GO:0046983">
    <property type="term" value="F:protein dimerization activity"/>
    <property type="evidence" value="ECO:0007669"/>
    <property type="project" value="InterPro"/>
</dbReference>
<evidence type="ECO:0000256" key="4">
    <source>
        <dbReference type="ARBA" id="ARBA00022553"/>
    </source>
</evidence>
<evidence type="ECO:0000256" key="6">
    <source>
        <dbReference type="ARBA" id="ARBA00022692"/>
    </source>
</evidence>
<evidence type="ECO:0000256" key="5">
    <source>
        <dbReference type="ARBA" id="ARBA00022679"/>
    </source>
</evidence>
<proteinExistence type="predicted"/>
<evidence type="ECO:0000256" key="9">
    <source>
        <dbReference type="ARBA" id="ARBA00022840"/>
    </source>
</evidence>
<accession>A0A248TEE5</accession>
<dbReference type="Gene3D" id="1.20.5.1930">
    <property type="match status" value="1"/>
</dbReference>
<dbReference type="InterPro" id="IPR017202">
    <property type="entry name" value="LiaS/VraS"/>
</dbReference>
<feature type="transmembrane region" description="Helical" evidence="14">
    <location>
        <begin position="7"/>
        <end position="30"/>
    </location>
</feature>
<keyword evidence="12 13" id="KW-0472">Membrane</keyword>
<dbReference type="Pfam" id="PF07730">
    <property type="entry name" value="HisKA_3"/>
    <property type="match status" value="1"/>
</dbReference>
<keyword evidence="4" id="KW-0597">Phosphoprotein</keyword>
<dbReference type="RefSeq" id="WP_095370111.1">
    <property type="nucleotide sequence ID" value="NZ_CP022983.1"/>
</dbReference>
<evidence type="ECO:0000256" key="12">
    <source>
        <dbReference type="ARBA" id="ARBA00023136"/>
    </source>
</evidence>
<dbReference type="InterPro" id="IPR050482">
    <property type="entry name" value="Sensor_HK_TwoCompSys"/>
</dbReference>
<dbReference type="SUPFAM" id="SSF55874">
    <property type="entry name" value="ATPase domain of HSP90 chaperone/DNA topoisomerase II/histidine kinase"/>
    <property type="match status" value="1"/>
</dbReference>
<keyword evidence="3 13" id="KW-1003">Cell membrane</keyword>
<dbReference type="EMBL" id="CP022983">
    <property type="protein sequence ID" value="ASV66536.1"/>
    <property type="molecule type" value="Genomic_DNA"/>
</dbReference>
<feature type="transmembrane region" description="Helical" evidence="14">
    <location>
        <begin position="45"/>
        <end position="65"/>
    </location>
</feature>
<evidence type="ECO:0000259" key="15">
    <source>
        <dbReference type="SMART" id="SM00387"/>
    </source>
</evidence>
<evidence type="ECO:0000256" key="2">
    <source>
        <dbReference type="ARBA" id="ARBA00004651"/>
    </source>
</evidence>
<dbReference type="KEGG" id="bko:CKF48_03875"/>
<evidence type="ECO:0000256" key="8">
    <source>
        <dbReference type="ARBA" id="ARBA00022777"/>
    </source>
</evidence>
<evidence type="ECO:0000256" key="11">
    <source>
        <dbReference type="ARBA" id="ARBA00023012"/>
    </source>
</evidence>
<dbReference type="CDD" id="cd16917">
    <property type="entry name" value="HATPase_UhpB-NarQ-NarX-like"/>
    <property type="match status" value="1"/>
</dbReference>
<dbReference type="Proteomes" id="UP000215137">
    <property type="component" value="Chromosome"/>
</dbReference>
<dbReference type="InterPro" id="IPR011712">
    <property type="entry name" value="Sig_transdc_His_kin_sub3_dim/P"/>
</dbReference>
<keyword evidence="11 13" id="KW-0902">Two-component regulatory system</keyword>
<evidence type="ECO:0000256" key="13">
    <source>
        <dbReference type="PIRNR" id="PIRNR037431"/>
    </source>
</evidence>
<dbReference type="GO" id="GO:0005886">
    <property type="term" value="C:plasma membrane"/>
    <property type="evidence" value="ECO:0007669"/>
    <property type="project" value="UniProtKB-SubCell"/>
</dbReference>
<evidence type="ECO:0000256" key="7">
    <source>
        <dbReference type="ARBA" id="ARBA00022741"/>
    </source>
</evidence>
<organism evidence="16 17">
    <name type="scientific">Cytobacillus kochii</name>
    <dbReference type="NCBI Taxonomy" id="859143"/>
    <lineage>
        <taxon>Bacteria</taxon>
        <taxon>Bacillati</taxon>
        <taxon>Bacillota</taxon>
        <taxon>Bacilli</taxon>
        <taxon>Bacillales</taxon>
        <taxon>Bacillaceae</taxon>
        <taxon>Cytobacillus</taxon>
    </lineage>
</organism>
<evidence type="ECO:0000256" key="14">
    <source>
        <dbReference type="SAM" id="Phobius"/>
    </source>
</evidence>
<dbReference type="SMART" id="SM00387">
    <property type="entry name" value="HATPase_c"/>
    <property type="match status" value="1"/>
</dbReference>
<dbReference type="InterPro" id="IPR036890">
    <property type="entry name" value="HATPase_C_sf"/>
</dbReference>
<keyword evidence="10 14" id="KW-1133">Transmembrane helix</keyword>
<dbReference type="GO" id="GO:0005524">
    <property type="term" value="F:ATP binding"/>
    <property type="evidence" value="ECO:0007669"/>
    <property type="project" value="UniProtKB-UniRule"/>
</dbReference>
<dbReference type="PIRSF" id="PIRSF037431">
    <property type="entry name" value="STHK_LiaS"/>
    <property type="match status" value="1"/>
</dbReference>
<evidence type="ECO:0000256" key="10">
    <source>
        <dbReference type="ARBA" id="ARBA00022989"/>
    </source>
</evidence>
<dbReference type="PANTHER" id="PTHR24421:SF37">
    <property type="entry name" value="SENSOR HISTIDINE KINASE NARS"/>
    <property type="match status" value="1"/>
</dbReference>
<keyword evidence="6 14" id="KW-0812">Transmembrane</keyword>
<keyword evidence="5 13" id="KW-0808">Transferase</keyword>
<sequence length="347" mass="40009">MNMAQRQILYGVLLSLLLLISMMLSFYFVFPIRLIDFWHFKVVDIPFALFAPMISILLGVFYGLLSGYRWQKQLKEMEGWLHEVEEGRVLTVNHEEVSADVQNIYQRMIKIQKQISEQAKYTQRLANEKAKDIDNRMQEIIYEERNRLARELHDSVSQQLFAASMLMSAIMEQTEEKSANEVKQLQLVEGMIHQSQLEMRALLLHLRPVALKGKKLIEGIEELLLELKQKVTMNIKWRAEDFYLDKGIEDHLFRILQESVSNTLRHAKADTLDVLLIQRDGFAILRIIDDGIGFNVDKAKAGSYGIQNMYERALEIGGTLKMISLPNKGTRLEVKVPIIEGGGGDEK</sequence>
<keyword evidence="7 13" id="KW-0547">Nucleotide-binding</keyword>
<evidence type="ECO:0000313" key="17">
    <source>
        <dbReference type="Proteomes" id="UP000215137"/>
    </source>
</evidence>
<dbReference type="OrthoDB" id="9795828at2"/>
<dbReference type="EC" id="2.7.13.3" evidence="13"/>
<dbReference type="GO" id="GO:0000155">
    <property type="term" value="F:phosphorelay sensor kinase activity"/>
    <property type="evidence" value="ECO:0007669"/>
    <property type="project" value="UniProtKB-UniRule"/>
</dbReference>
<name>A0A248TEE5_9BACI</name>